<accession>A0ABV0B988</accession>
<dbReference type="RefSeq" id="WP_346246728.1">
    <property type="nucleotide sequence ID" value="NZ_JBDIZK010000006.1"/>
</dbReference>
<reference evidence="3 4" key="1">
    <citation type="submission" date="2024-05" db="EMBL/GenBank/DDBJ databases">
        <title>Sphingomonas sp. HF-S3 16S ribosomal RNA gene Genome sequencing and assembly.</title>
        <authorList>
            <person name="Lee H."/>
        </authorList>
    </citation>
    <scope>NUCLEOTIDE SEQUENCE [LARGE SCALE GENOMIC DNA]</scope>
    <source>
        <strain evidence="3 4">HF-S3</strain>
    </source>
</reference>
<dbReference type="EMBL" id="JBDIZK010000006">
    <property type="protein sequence ID" value="MEN3747720.1"/>
    <property type="molecule type" value="Genomic_DNA"/>
</dbReference>
<sequence>MAIDIVSLNPLERGQLHVMRLRALISSAVLLVPAIALPLFVFADELEMLEMPLWLPALAAALIGCWMILSAGRRWRRWGYAFTGRELHVAHGWLVHVHTIVPVSRVQHIDVSQGAFERIFGVSTLSLHTAGTEASVVVLPGVTRDTAEDIRDAIRIQIGSLDA</sequence>
<evidence type="ECO:0000313" key="3">
    <source>
        <dbReference type="EMBL" id="MEN3747720.1"/>
    </source>
</evidence>
<dbReference type="PANTHER" id="PTHR34473">
    <property type="entry name" value="UPF0699 TRANSMEMBRANE PROTEIN YDBS"/>
    <property type="match status" value="1"/>
</dbReference>
<protein>
    <submittedName>
        <fullName evidence="3">PH domain-containing protein</fullName>
    </submittedName>
</protein>
<evidence type="ECO:0000313" key="4">
    <source>
        <dbReference type="Proteomes" id="UP001427805"/>
    </source>
</evidence>
<feature type="transmembrane region" description="Helical" evidence="1">
    <location>
        <begin position="53"/>
        <end position="72"/>
    </location>
</feature>
<feature type="transmembrane region" description="Helical" evidence="1">
    <location>
        <begin position="21"/>
        <end position="41"/>
    </location>
</feature>
<name>A0ABV0B988_9SPHN</name>
<keyword evidence="1" id="KW-0812">Transmembrane</keyword>
<keyword evidence="1" id="KW-1133">Transmembrane helix</keyword>
<comment type="caution">
    <text evidence="3">The sequence shown here is derived from an EMBL/GenBank/DDBJ whole genome shotgun (WGS) entry which is preliminary data.</text>
</comment>
<dbReference type="Proteomes" id="UP001427805">
    <property type="component" value="Unassembled WGS sequence"/>
</dbReference>
<proteinExistence type="predicted"/>
<gene>
    <name evidence="3" type="ORF">TPR58_11125</name>
</gene>
<evidence type="ECO:0000259" key="2">
    <source>
        <dbReference type="Pfam" id="PF03703"/>
    </source>
</evidence>
<evidence type="ECO:0000256" key="1">
    <source>
        <dbReference type="SAM" id="Phobius"/>
    </source>
</evidence>
<feature type="domain" description="YdbS-like PH" evidence="2">
    <location>
        <begin position="75"/>
        <end position="154"/>
    </location>
</feature>
<dbReference type="Pfam" id="PF03703">
    <property type="entry name" value="bPH_2"/>
    <property type="match status" value="1"/>
</dbReference>
<dbReference type="PANTHER" id="PTHR34473:SF3">
    <property type="entry name" value="TRANSMEMBRANE PROTEIN-RELATED"/>
    <property type="match status" value="1"/>
</dbReference>
<dbReference type="InterPro" id="IPR005182">
    <property type="entry name" value="YdbS-like_PH"/>
</dbReference>
<keyword evidence="4" id="KW-1185">Reference proteome</keyword>
<organism evidence="3 4">
    <name type="scientific">Sphingomonas rustica</name>
    <dbReference type="NCBI Taxonomy" id="3103142"/>
    <lineage>
        <taxon>Bacteria</taxon>
        <taxon>Pseudomonadati</taxon>
        <taxon>Pseudomonadota</taxon>
        <taxon>Alphaproteobacteria</taxon>
        <taxon>Sphingomonadales</taxon>
        <taxon>Sphingomonadaceae</taxon>
        <taxon>Sphingomonas</taxon>
    </lineage>
</organism>
<keyword evidence="1" id="KW-0472">Membrane</keyword>